<organism evidence="2 3">
    <name type="scientific">Linnemannia gamsii</name>
    <dbReference type="NCBI Taxonomy" id="64522"/>
    <lineage>
        <taxon>Eukaryota</taxon>
        <taxon>Fungi</taxon>
        <taxon>Fungi incertae sedis</taxon>
        <taxon>Mucoromycota</taxon>
        <taxon>Mortierellomycotina</taxon>
        <taxon>Mortierellomycetes</taxon>
        <taxon>Mortierellales</taxon>
        <taxon>Mortierellaceae</taxon>
        <taxon>Linnemannia</taxon>
    </lineage>
</organism>
<accession>A0ABQ7JIJ3</accession>
<evidence type="ECO:0000313" key="2">
    <source>
        <dbReference type="EMBL" id="KAG0274924.1"/>
    </source>
</evidence>
<reference evidence="2 3" key="1">
    <citation type="journal article" date="2020" name="Fungal Divers.">
        <title>Resolving the Mortierellaceae phylogeny through synthesis of multi-gene phylogenetics and phylogenomics.</title>
        <authorList>
            <person name="Vandepol N."/>
            <person name="Liber J."/>
            <person name="Desiro A."/>
            <person name="Na H."/>
            <person name="Kennedy M."/>
            <person name="Barry K."/>
            <person name="Grigoriev I.V."/>
            <person name="Miller A.N."/>
            <person name="O'Donnell K."/>
            <person name="Stajich J.E."/>
            <person name="Bonito G."/>
        </authorList>
    </citation>
    <scope>NUCLEOTIDE SEQUENCE [LARGE SCALE GENOMIC DNA]</scope>
    <source>
        <strain evidence="2 3">AD045</strain>
    </source>
</reference>
<feature type="compositionally biased region" description="Basic and acidic residues" evidence="1">
    <location>
        <begin position="221"/>
        <end position="232"/>
    </location>
</feature>
<feature type="compositionally biased region" description="Low complexity" evidence="1">
    <location>
        <begin position="185"/>
        <end position="197"/>
    </location>
</feature>
<feature type="region of interest" description="Disordered" evidence="1">
    <location>
        <begin position="173"/>
        <end position="274"/>
    </location>
</feature>
<evidence type="ECO:0000256" key="1">
    <source>
        <dbReference type="SAM" id="MobiDB-lite"/>
    </source>
</evidence>
<comment type="caution">
    <text evidence="2">The sequence shown here is derived from an EMBL/GenBank/DDBJ whole genome shotgun (WGS) entry which is preliminary data.</text>
</comment>
<keyword evidence="3" id="KW-1185">Reference proteome</keyword>
<protein>
    <submittedName>
        <fullName evidence="2">Uncharacterized protein</fullName>
    </submittedName>
</protein>
<proteinExistence type="predicted"/>
<sequence>MRLRDLGASLQKTLSFNGDDDISDIHEDVEFYPPPQRPMRPHPVRHHPYQVRQRIEPQRGQPARSARSPLDNIFRDRKGKGRATERVEDDREVLSKTPVLLNAINTSQTNLLSELHKVQRANQEEIAHFREEIYSSLQVAFTKLADQVEGVGRSVDNVENTQKDTVRQLGESIGNAMGDASPFPSGGSLPNSYSSSQGGFGGGGGGGGGGSRPAFGQGGRDVWKREQEAYEHQDDDEDDEEAYGRFKRRAVARPRSSSGSGSKTITKPRKEFED</sequence>
<gene>
    <name evidence="2" type="ORF">BGZ96_004031</name>
</gene>
<feature type="region of interest" description="Disordered" evidence="1">
    <location>
        <begin position="53"/>
        <end position="87"/>
    </location>
</feature>
<dbReference type="Proteomes" id="UP001194696">
    <property type="component" value="Unassembled WGS sequence"/>
</dbReference>
<dbReference type="EMBL" id="JAAAIM010001931">
    <property type="protein sequence ID" value="KAG0274924.1"/>
    <property type="molecule type" value="Genomic_DNA"/>
</dbReference>
<evidence type="ECO:0000313" key="3">
    <source>
        <dbReference type="Proteomes" id="UP001194696"/>
    </source>
</evidence>
<feature type="compositionally biased region" description="Gly residues" evidence="1">
    <location>
        <begin position="198"/>
        <end position="219"/>
    </location>
</feature>
<name>A0ABQ7JIJ3_9FUNG</name>